<organism evidence="2 3">
    <name type="scientific">Puccinia coronata f. sp. avenae</name>
    <dbReference type="NCBI Taxonomy" id="200324"/>
    <lineage>
        <taxon>Eukaryota</taxon>
        <taxon>Fungi</taxon>
        <taxon>Dikarya</taxon>
        <taxon>Basidiomycota</taxon>
        <taxon>Pucciniomycotina</taxon>
        <taxon>Pucciniomycetes</taxon>
        <taxon>Pucciniales</taxon>
        <taxon>Pucciniaceae</taxon>
        <taxon>Puccinia</taxon>
    </lineage>
</organism>
<evidence type="ECO:0000256" key="1">
    <source>
        <dbReference type="SAM" id="MobiDB-lite"/>
    </source>
</evidence>
<dbReference type="EMBL" id="PGCJ01000155">
    <property type="protein sequence ID" value="PLW42732.1"/>
    <property type="molecule type" value="Genomic_DNA"/>
</dbReference>
<evidence type="ECO:0000313" key="2">
    <source>
        <dbReference type="EMBL" id="PLW42732.1"/>
    </source>
</evidence>
<evidence type="ECO:0000313" key="3">
    <source>
        <dbReference type="Proteomes" id="UP000235388"/>
    </source>
</evidence>
<gene>
    <name evidence="2" type="ORF">PCANC_07934</name>
</gene>
<dbReference type="Proteomes" id="UP000235388">
    <property type="component" value="Unassembled WGS sequence"/>
</dbReference>
<dbReference type="AlphaFoldDB" id="A0A2N5UYA8"/>
<protein>
    <submittedName>
        <fullName evidence="2">Uncharacterized protein</fullName>
    </submittedName>
</protein>
<keyword evidence="3" id="KW-1185">Reference proteome</keyword>
<name>A0A2N5UYA8_9BASI</name>
<proteinExistence type="predicted"/>
<comment type="caution">
    <text evidence="2">The sequence shown here is derived from an EMBL/GenBank/DDBJ whole genome shotgun (WGS) entry which is preliminary data.</text>
</comment>
<feature type="region of interest" description="Disordered" evidence="1">
    <location>
        <begin position="1"/>
        <end position="20"/>
    </location>
</feature>
<accession>A0A2N5UYA8</accession>
<reference evidence="2 3" key="1">
    <citation type="submission" date="2017-11" db="EMBL/GenBank/DDBJ databases">
        <title>De novo assembly and phasing of dikaryotic genomes from two isolates of Puccinia coronata f. sp. avenae, the causal agent of oat crown rust.</title>
        <authorList>
            <person name="Miller M.E."/>
            <person name="Zhang Y."/>
            <person name="Omidvar V."/>
            <person name="Sperschneider J."/>
            <person name="Schwessinger B."/>
            <person name="Raley C."/>
            <person name="Palmer J.M."/>
            <person name="Garnica D."/>
            <person name="Upadhyaya N."/>
            <person name="Rathjen J."/>
            <person name="Taylor J.M."/>
            <person name="Park R.F."/>
            <person name="Dodds P.N."/>
            <person name="Hirsch C.D."/>
            <person name="Kianian S.F."/>
            <person name="Figueroa M."/>
        </authorList>
    </citation>
    <scope>NUCLEOTIDE SEQUENCE [LARGE SCALE GENOMIC DNA]</scope>
    <source>
        <strain evidence="2">12NC29</strain>
    </source>
</reference>
<sequence>MTLECGSSADEHECRHNGGSAWEQHRGLELAGSTGGGSVDNGGDDRRGWSAFLISQLASPIKRLREIRQDMYAIPAQHHAWLGCSQQEMRNARQATFEQLFQLLPGAAHMM</sequence>